<dbReference type="AlphaFoldDB" id="A6DN33"/>
<evidence type="ECO:0000313" key="3">
    <source>
        <dbReference type="Proteomes" id="UP000004947"/>
    </source>
</evidence>
<evidence type="ECO:0000313" key="2">
    <source>
        <dbReference type="EMBL" id="EDM27069.1"/>
    </source>
</evidence>
<keyword evidence="3" id="KW-1185">Reference proteome</keyword>
<dbReference type="RefSeq" id="WP_007279276.1">
    <property type="nucleotide sequence ID" value="NZ_ABCK01000012.1"/>
</dbReference>
<gene>
    <name evidence="2" type="ORF">LNTAR_07489</name>
</gene>
<name>A6DN33_9BACT</name>
<feature type="chain" id="PRO_5002694573" evidence="1">
    <location>
        <begin position="21"/>
        <end position="215"/>
    </location>
</feature>
<feature type="signal peptide" evidence="1">
    <location>
        <begin position="1"/>
        <end position="20"/>
    </location>
</feature>
<protein>
    <submittedName>
        <fullName evidence="2">Uncharacterized protein</fullName>
    </submittedName>
</protein>
<comment type="caution">
    <text evidence="2">The sequence shown here is derived from an EMBL/GenBank/DDBJ whole genome shotgun (WGS) entry which is preliminary data.</text>
</comment>
<keyword evidence="1" id="KW-0732">Signal</keyword>
<proteinExistence type="predicted"/>
<dbReference type="STRING" id="313628.LNTAR_07489"/>
<dbReference type="OrthoDB" id="256709at2"/>
<dbReference type="EMBL" id="ABCK01000012">
    <property type="protein sequence ID" value="EDM27069.1"/>
    <property type="molecule type" value="Genomic_DNA"/>
</dbReference>
<reference evidence="2 3" key="1">
    <citation type="journal article" date="2010" name="J. Bacteriol.">
        <title>Genome sequence of Lentisphaera araneosa HTCC2155T, the type species of the order Lentisphaerales in the phylum Lentisphaerae.</title>
        <authorList>
            <person name="Thrash J.C."/>
            <person name="Cho J.C."/>
            <person name="Vergin K.L."/>
            <person name="Morris R.M."/>
            <person name="Giovannoni S.J."/>
        </authorList>
    </citation>
    <scope>NUCLEOTIDE SEQUENCE [LARGE SCALE GENOMIC DNA]</scope>
    <source>
        <strain evidence="2 3">HTCC2155</strain>
    </source>
</reference>
<organism evidence="2 3">
    <name type="scientific">Lentisphaera araneosa HTCC2155</name>
    <dbReference type="NCBI Taxonomy" id="313628"/>
    <lineage>
        <taxon>Bacteria</taxon>
        <taxon>Pseudomonadati</taxon>
        <taxon>Lentisphaerota</taxon>
        <taxon>Lentisphaeria</taxon>
        <taxon>Lentisphaerales</taxon>
        <taxon>Lentisphaeraceae</taxon>
        <taxon>Lentisphaera</taxon>
    </lineage>
</organism>
<sequence length="215" mass="24403">MNKKVLYLLLLFNLSIFALSPEVQTELDKRSAGKVAILCDFDFENKTYEQLSPKWVPIKGQYEILDGKLEGRELAEDKHVATSGMDLAIGHRALVYFEVQLHKAKNVIVTLNGVGPGKGHICRVVLTPKFLRVQSDSKPKAVYNTRKQGHSPDKYYKVLVELNKDQLTVRVLNAENSEPLTIKHDYINWPINNIRWAVAKGPARIDNLTVLKLKK</sequence>
<accession>A6DN33</accession>
<dbReference type="Proteomes" id="UP000004947">
    <property type="component" value="Unassembled WGS sequence"/>
</dbReference>
<evidence type="ECO:0000256" key="1">
    <source>
        <dbReference type="SAM" id="SignalP"/>
    </source>
</evidence>